<evidence type="ECO:0000313" key="2">
    <source>
        <dbReference type="Proteomes" id="UP001151760"/>
    </source>
</evidence>
<gene>
    <name evidence="1" type="ORF">Tco_1032296</name>
</gene>
<organism evidence="1 2">
    <name type="scientific">Tanacetum coccineum</name>
    <dbReference type="NCBI Taxonomy" id="301880"/>
    <lineage>
        <taxon>Eukaryota</taxon>
        <taxon>Viridiplantae</taxon>
        <taxon>Streptophyta</taxon>
        <taxon>Embryophyta</taxon>
        <taxon>Tracheophyta</taxon>
        <taxon>Spermatophyta</taxon>
        <taxon>Magnoliopsida</taxon>
        <taxon>eudicotyledons</taxon>
        <taxon>Gunneridae</taxon>
        <taxon>Pentapetalae</taxon>
        <taxon>asterids</taxon>
        <taxon>campanulids</taxon>
        <taxon>Asterales</taxon>
        <taxon>Asteraceae</taxon>
        <taxon>Asteroideae</taxon>
        <taxon>Anthemideae</taxon>
        <taxon>Anthemidinae</taxon>
        <taxon>Tanacetum</taxon>
    </lineage>
</organism>
<accession>A0ABQ5GBF2</accession>
<dbReference type="Proteomes" id="UP001151760">
    <property type="component" value="Unassembled WGS sequence"/>
</dbReference>
<reference evidence="1" key="1">
    <citation type="journal article" date="2022" name="Int. J. Mol. Sci.">
        <title>Draft Genome of Tanacetum Coccineum: Genomic Comparison of Closely Related Tanacetum-Family Plants.</title>
        <authorList>
            <person name="Yamashiro T."/>
            <person name="Shiraishi A."/>
            <person name="Nakayama K."/>
            <person name="Satake H."/>
        </authorList>
    </citation>
    <scope>NUCLEOTIDE SEQUENCE</scope>
</reference>
<dbReference type="EMBL" id="BQNB010018312">
    <property type="protein sequence ID" value="GJT73010.1"/>
    <property type="molecule type" value="Genomic_DNA"/>
</dbReference>
<evidence type="ECO:0008006" key="3">
    <source>
        <dbReference type="Google" id="ProtNLM"/>
    </source>
</evidence>
<comment type="caution">
    <text evidence="1">The sequence shown here is derived from an EMBL/GenBank/DDBJ whole genome shotgun (WGS) entry which is preliminary data.</text>
</comment>
<evidence type="ECO:0000313" key="1">
    <source>
        <dbReference type="EMBL" id="GJT73010.1"/>
    </source>
</evidence>
<sequence length="141" mass="16381">MEESFYHLTVKGNDLKIYVRRFQELATLFPTMVPDSEKMIEVFIRELPRSIEWNVTASNPQTLEEANDIAHRLMDQDLALSSVLLATRWAIRPRTVETKGQPLEVICYQRQLLVMPVEKKGILQISAERPPTRMPREEPTC</sequence>
<protein>
    <recommendedName>
        <fullName evidence="3">Reverse transcriptase domain-containing protein</fullName>
    </recommendedName>
</protein>
<keyword evidence="2" id="KW-1185">Reference proteome</keyword>
<reference evidence="1" key="2">
    <citation type="submission" date="2022-01" db="EMBL/GenBank/DDBJ databases">
        <authorList>
            <person name="Yamashiro T."/>
            <person name="Shiraishi A."/>
            <person name="Satake H."/>
            <person name="Nakayama K."/>
        </authorList>
    </citation>
    <scope>NUCLEOTIDE SEQUENCE</scope>
</reference>
<proteinExistence type="predicted"/>
<name>A0ABQ5GBF2_9ASTR</name>